<dbReference type="Proteomes" id="UP000011910">
    <property type="component" value="Unassembled WGS sequence"/>
</dbReference>
<dbReference type="STRING" id="1279009.ADICEAN_01607"/>
<dbReference type="AlphaFoldDB" id="M7NXW6"/>
<proteinExistence type="predicted"/>
<accession>M7NXW6</accession>
<gene>
    <name evidence="1" type="ORF">ADICEAN_01607</name>
</gene>
<organism evidence="1 2">
    <name type="scientific">Cesiribacter andamanensis AMV16</name>
    <dbReference type="NCBI Taxonomy" id="1279009"/>
    <lineage>
        <taxon>Bacteria</taxon>
        <taxon>Pseudomonadati</taxon>
        <taxon>Bacteroidota</taxon>
        <taxon>Cytophagia</taxon>
        <taxon>Cytophagales</taxon>
        <taxon>Cesiribacteraceae</taxon>
        <taxon>Cesiribacter</taxon>
    </lineage>
</organism>
<keyword evidence="2" id="KW-1185">Reference proteome</keyword>
<dbReference type="eggNOG" id="ENOG50336WI">
    <property type="taxonomic scope" value="Bacteria"/>
</dbReference>
<evidence type="ECO:0000313" key="2">
    <source>
        <dbReference type="Proteomes" id="UP000011910"/>
    </source>
</evidence>
<protein>
    <submittedName>
        <fullName evidence="1">Uncharacterized protein</fullName>
    </submittedName>
</protein>
<evidence type="ECO:0000313" key="1">
    <source>
        <dbReference type="EMBL" id="EMR03214.1"/>
    </source>
</evidence>
<comment type="caution">
    <text evidence="1">The sequence shown here is derived from an EMBL/GenBank/DDBJ whole genome shotgun (WGS) entry which is preliminary data.</text>
</comment>
<reference evidence="1 2" key="1">
    <citation type="journal article" date="2013" name="Genome Announc.">
        <title>Draft Genome Sequence of Cesiribacter andamanensis Strain AMV16T, Isolated from a Soil Sample from a Mud Volcano in the Andaman Islands, India.</title>
        <authorList>
            <person name="Shivaji S."/>
            <person name="Ara S."/>
            <person name="Begum Z."/>
            <person name="Srinivas T.N."/>
            <person name="Singh A."/>
            <person name="Kumar Pinnaka A."/>
        </authorList>
    </citation>
    <scope>NUCLEOTIDE SEQUENCE [LARGE SCALE GENOMIC DNA]</scope>
    <source>
        <strain evidence="1 2">AMV16</strain>
    </source>
</reference>
<sequence>MLLLGSFMAQAQVYVYHVKGTAYLLEKGQQHALQPESVLARGQKLLLEANSRVVLINQQGSNVLLQKAGTYTYAAVEKRFAEPQPDAGSAFLAYAWKKINKSKLKPEQQRNAPIAGVARGEALMLQSPADSLVLVGPELQLEWLGGEGPYYLTLADAQGKPLLRLQTPATSIRIHLAQSGVVPNRQYSWYVSEQAPGSGTEQGHSFLWVEQAVLRQAVENMQQVFALAPAEELSDASRRRLNQYLFEQLLYRLETP</sequence>
<name>M7NXW6_9BACT</name>
<dbReference type="EMBL" id="AODQ01000031">
    <property type="protein sequence ID" value="EMR03214.1"/>
    <property type="molecule type" value="Genomic_DNA"/>
</dbReference>